<feature type="domain" description="4Fe-4S ferredoxin-type" evidence="5">
    <location>
        <begin position="157"/>
        <end position="187"/>
    </location>
</feature>
<keyword evidence="3" id="KW-0408">Iron</keyword>
<evidence type="ECO:0000256" key="2">
    <source>
        <dbReference type="ARBA" id="ARBA00022723"/>
    </source>
</evidence>
<dbReference type="PROSITE" id="PS00198">
    <property type="entry name" value="4FE4S_FER_1"/>
    <property type="match status" value="3"/>
</dbReference>
<dbReference type="Proteomes" id="UP000253817">
    <property type="component" value="Unassembled WGS sequence"/>
</dbReference>
<evidence type="ECO:0000313" key="8">
    <source>
        <dbReference type="Proteomes" id="UP000253817"/>
    </source>
</evidence>
<dbReference type="OrthoDB" id="3172733at2"/>
<proteinExistence type="predicted"/>
<dbReference type="SUPFAM" id="SSF54862">
    <property type="entry name" value="4Fe-4S ferredoxins"/>
    <property type="match status" value="1"/>
</dbReference>
<reference evidence="7" key="3">
    <citation type="journal article" date="2019" name="Microbiol. Resour. Announc.">
        <title>Draft Genome Sequences of Type Strains of Gordonibacter faecihominis, Paraeggerthella hongkongensis, Parvibacter caecicola,Slackia equolifaciens, Slackia faecicanis, and Slackia isoflavoniconvertens.</title>
        <authorList>
            <person name="Danylec N."/>
            <person name="Stoll D.A."/>
            <person name="Dotsch A."/>
            <person name="Huch M."/>
        </authorList>
    </citation>
    <scope>NUCLEOTIDE SEQUENCE</scope>
    <source>
        <strain evidence="7">DSM 16107</strain>
    </source>
</reference>
<dbReference type="NCBIfam" id="TIGR01409">
    <property type="entry name" value="TAT_signal_seq"/>
    <property type="match status" value="1"/>
</dbReference>
<accession>A0A3N0ITZ4</accession>
<dbReference type="InterPro" id="IPR050572">
    <property type="entry name" value="Fe-S_Ferredoxin"/>
</dbReference>
<dbReference type="InterPro" id="IPR017896">
    <property type="entry name" value="4Fe4S_Fe-S-bd"/>
</dbReference>
<keyword evidence="4" id="KW-0411">Iron-sulfur</keyword>
<reference evidence="6 8" key="1">
    <citation type="journal article" date="2018" name="Elife">
        <title>Discovery and characterization of a prevalent human gut bacterial enzyme sufficient for the inactivation of a family of plant toxins.</title>
        <authorList>
            <person name="Koppel N."/>
            <person name="Bisanz J.E."/>
            <person name="Pandelia M.E."/>
            <person name="Turnbaugh P.J."/>
            <person name="Balskus E.P."/>
        </authorList>
    </citation>
    <scope>NUCLEOTIDE SEQUENCE [LARGE SCALE GENOMIC DNA]</scope>
    <source>
        <strain evidence="6 8">DSM 16107</strain>
    </source>
</reference>
<evidence type="ECO:0000313" key="7">
    <source>
        <dbReference type="EMBL" id="RNM40156.1"/>
    </source>
</evidence>
<keyword evidence="2" id="KW-0479">Metal-binding</keyword>
<dbReference type="InterPro" id="IPR019546">
    <property type="entry name" value="TAT_signal_bac_arc"/>
</dbReference>
<dbReference type="InterPro" id="IPR006311">
    <property type="entry name" value="TAT_signal"/>
</dbReference>
<dbReference type="RefSeq" id="WP_114547509.1">
    <property type="nucleotide sequence ID" value="NZ_PPTT01000033.1"/>
</dbReference>
<evidence type="ECO:0000259" key="5">
    <source>
        <dbReference type="PROSITE" id="PS51379"/>
    </source>
</evidence>
<dbReference type="PANTHER" id="PTHR43687">
    <property type="entry name" value="ADENYLYLSULFATE REDUCTASE, BETA SUBUNIT"/>
    <property type="match status" value="1"/>
</dbReference>
<dbReference type="GO" id="GO:0051539">
    <property type="term" value="F:4 iron, 4 sulfur cluster binding"/>
    <property type="evidence" value="ECO:0007669"/>
    <property type="project" value="UniProtKB-KW"/>
</dbReference>
<feature type="domain" description="4Fe-4S ferredoxin-type" evidence="5">
    <location>
        <begin position="83"/>
        <end position="112"/>
    </location>
</feature>
<evidence type="ECO:0000313" key="6">
    <source>
        <dbReference type="EMBL" id="RDB66021.1"/>
    </source>
</evidence>
<evidence type="ECO:0000313" key="9">
    <source>
        <dbReference type="Proteomes" id="UP000270112"/>
    </source>
</evidence>
<dbReference type="PROSITE" id="PS51318">
    <property type="entry name" value="TAT"/>
    <property type="match status" value="1"/>
</dbReference>
<name>A0A3N0ITZ4_9ACTN</name>
<organism evidence="7 9">
    <name type="scientific">Eggerthella sinensis</name>
    <dbReference type="NCBI Taxonomy" id="242230"/>
    <lineage>
        <taxon>Bacteria</taxon>
        <taxon>Bacillati</taxon>
        <taxon>Actinomycetota</taxon>
        <taxon>Coriobacteriia</taxon>
        <taxon>Eggerthellales</taxon>
        <taxon>Eggerthellaceae</taxon>
        <taxon>Eggerthella</taxon>
    </lineage>
</organism>
<dbReference type="EMBL" id="PPTT01000033">
    <property type="protein sequence ID" value="RDB66021.1"/>
    <property type="molecule type" value="Genomic_DNA"/>
</dbReference>
<reference evidence="9" key="2">
    <citation type="submission" date="2018-05" db="EMBL/GenBank/DDBJ databases">
        <title>Genome Sequencing of selected type strains of the family Eggerthellaceae.</title>
        <authorList>
            <person name="Danylec N."/>
            <person name="Stoll D.A."/>
            <person name="Doetsch A."/>
            <person name="Huch M."/>
        </authorList>
    </citation>
    <scope>NUCLEOTIDE SEQUENCE [LARGE SCALE GENOMIC DNA]</scope>
    <source>
        <strain evidence="9">DSM 16107</strain>
    </source>
</reference>
<dbReference type="EMBL" id="QICC01000102">
    <property type="protein sequence ID" value="RNM40156.1"/>
    <property type="molecule type" value="Genomic_DNA"/>
</dbReference>
<keyword evidence="1" id="KW-0004">4Fe-4S</keyword>
<gene>
    <name evidence="6" type="ORF">C1876_14880</name>
    <name evidence="7" type="ORF">DMP09_15570</name>
</gene>
<dbReference type="CDD" id="cd16373">
    <property type="entry name" value="DMSOR_beta_like"/>
    <property type="match status" value="1"/>
</dbReference>
<dbReference type="PROSITE" id="PS51379">
    <property type="entry name" value="4FE4S_FER_2"/>
    <property type="match status" value="4"/>
</dbReference>
<dbReference type="GO" id="GO:0046872">
    <property type="term" value="F:metal ion binding"/>
    <property type="evidence" value="ECO:0007669"/>
    <property type="project" value="UniProtKB-KW"/>
</dbReference>
<evidence type="ECO:0000256" key="4">
    <source>
        <dbReference type="ARBA" id="ARBA00023014"/>
    </source>
</evidence>
<dbReference type="InterPro" id="IPR017900">
    <property type="entry name" value="4Fe4S_Fe_S_CS"/>
</dbReference>
<protein>
    <submittedName>
        <fullName evidence="7">4Fe-4S ferredoxin</fullName>
    </submittedName>
</protein>
<evidence type="ECO:0000256" key="1">
    <source>
        <dbReference type="ARBA" id="ARBA00022485"/>
    </source>
</evidence>
<sequence length="206" mass="21733">MTEKNPTRRTFVVGGAALVASIVIGAGVRPFVAEADVLRPPGALAEDEFMARCIKCERCTSVCPTGIIEPLGVEGGLLQARTPTLSFVNDSCTFCDLCRQVCPTGAIDAVDAWAPDQGRIGCAILHEDRCLAFLETNSCGICVDACPYEALSFDAGRRPVVDETACNGCGECVKICPANVFTSFSGGKARGIEVVTETTFRARSDA</sequence>
<dbReference type="Proteomes" id="UP000270112">
    <property type="component" value="Unassembled WGS sequence"/>
</dbReference>
<comment type="caution">
    <text evidence="7">The sequence shown here is derived from an EMBL/GenBank/DDBJ whole genome shotgun (WGS) entry which is preliminary data.</text>
</comment>
<feature type="domain" description="4Fe-4S ferredoxin-type" evidence="5">
    <location>
        <begin position="42"/>
        <end position="73"/>
    </location>
</feature>
<evidence type="ECO:0000256" key="3">
    <source>
        <dbReference type="ARBA" id="ARBA00023004"/>
    </source>
</evidence>
<dbReference type="PANTHER" id="PTHR43687:SF1">
    <property type="entry name" value="FERREDOXIN III"/>
    <property type="match status" value="1"/>
</dbReference>
<dbReference type="Pfam" id="PF12838">
    <property type="entry name" value="Fer4_7"/>
    <property type="match status" value="2"/>
</dbReference>
<feature type="domain" description="4Fe-4S ferredoxin-type" evidence="5">
    <location>
        <begin position="121"/>
        <end position="156"/>
    </location>
</feature>
<keyword evidence="8" id="KW-1185">Reference proteome</keyword>
<dbReference type="AlphaFoldDB" id="A0A3N0ITZ4"/>
<dbReference type="Gene3D" id="3.30.70.20">
    <property type="match status" value="3"/>
</dbReference>